<evidence type="ECO:0000256" key="2">
    <source>
        <dbReference type="ARBA" id="ARBA00023239"/>
    </source>
</evidence>
<evidence type="ECO:0000256" key="1">
    <source>
        <dbReference type="ARBA" id="ARBA00022729"/>
    </source>
</evidence>
<keyword evidence="5" id="KW-1185">Reference proteome</keyword>
<proteinExistence type="predicted"/>
<evidence type="ECO:0000313" key="5">
    <source>
        <dbReference type="Proteomes" id="UP000464577"/>
    </source>
</evidence>
<dbReference type="EMBL" id="CP045997">
    <property type="protein sequence ID" value="QHV99876.1"/>
    <property type="molecule type" value="Genomic_DNA"/>
</dbReference>
<dbReference type="Gene3D" id="1.50.10.100">
    <property type="entry name" value="Chondroitin AC/alginate lyase"/>
    <property type="match status" value="1"/>
</dbReference>
<name>A0A6P1W862_9BACT</name>
<reference evidence="4 5" key="1">
    <citation type="submission" date="2019-11" db="EMBL/GenBank/DDBJ databases">
        <title>Spirosoma endbachense sp. nov., isolated from a natural salt meadow.</title>
        <authorList>
            <person name="Rojas J."/>
            <person name="Ambika Manirajan B."/>
            <person name="Ratering S."/>
            <person name="Suarez C."/>
            <person name="Geissler-Plaum R."/>
            <person name="Schnell S."/>
        </authorList>
    </citation>
    <scope>NUCLEOTIDE SEQUENCE [LARGE SCALE GENOMIC DNA]</scope>
    <source>
        <strain evidence="4 5">I-24</strain>
    </source>
</reference>
<accession>A0A6P1W862</accession>
<evidence type="ECO:0000313" key="4">
    <source>
        <dbReference type="EMBL" id="QHV99876.1"/>
    </source>
</evidence>
<evidence type="ECO:0000259" key="3">
    <source>
        <dbReference type="Pfam" id="PF05426"/>
    </source>
</evidence>
<feature type="domain" description="Alginate lyase" evidence="3">
    <location>
        <begin position="57"/>
        <end position="332"/>
    </location>
</feature>
<gene>
    <name evidence="4" type="ORF">GJR95_34840</name>
</gene>
<dbReference type="Proteomes" id="UP000464577">
    <property type="component" value="Chromosome"/>
</dbReference>
<protein>
    <submittedName>
        <fullName evidence="4">Alginate lyase</fullName>
    </submittedName>
</protein>
<dbReference type="SUPFAM" id="SSF48230">
    <property type="entry name" value="Chondroitin AC/alginate lyase"/>
    <property type="match status" value="1"/>
</dbReference>
<dbReference type="RefSeq" id="WP_162390268.1">
    <property type="nucleotide sequence ID" value="NZ_CP045997.1"/>
</dbReference>
<dbReference type="Pfam" id="PF05426">
    <property type="entry name" value="Alginate_lyase"/>
    <property type="match status" value="1"/>
</dbReference>
<keyword evidence="2 4" id="KW-0456">Lyase</keyword>
<dbReference type="KEGG" id="senf:GJR95_34840"/>
<dbReference type="InterPro" id="IPR008397">
    <property type="entry name" value="Alginate_lyase_dom"/>
</dbReference>
<dbReference type="InterPro" id="IPR008929">
    <property type="entry name" value="Chondroitin_lyas"/>
</dbReference>
<sequence>MPTKLLTVVILFFALGRPAVYGQSMPESQGVAVVKSTLKSHILSEASWAMQQQPITITAQTSPRSAGGKHDFFSESDYFWPNPENLTGPYKEIDGKTNPENFLAHRKAMIRFSRIMGALGSAYKLTGDGKYVKQALAHCKAWFSDTATRMNPHLQYAQAVRNGVTGRSWGIIDTIHFMEVVQALVVMEKSKAADRQTLAATRHWFTQYINWLTTHENGRKEMEATNNHATCWVMQVAAFARFTGDTAMLNLCRERYKTILLGQMADDGSFPREMKRTKPYGYAIFNLDAMTMICQIASDRKDDLWSYQTADGKGIKKGISFLYPYLADKSSWPLKPDVMYWNDWPVAQPFLVFGALEFNQKEWLETWKKLDHDPQVEEVLRNLPVRNPVIWLD</sequence>
<organism evidence="4 5">
    <name type="scientific">Spirosoma endbachense</name>
    <dbReference type="NCBI Taxonomy" id="2666025"/>
    <lineage>
        <taxon>Bacteria</taxon>
        <taxon>Pseudomonadati</taxon>
        <taxon>Bacteroidota</taxon>
        <taxon>Cytophagia</taxon>
        <taxon>Cytophagales</taxon>
        <taxon>Cytophagaceae</taxon>
        <taxon>Spirosoma</taxon>
    </lineage>
</organism>
<dbReference type="GO" id="GO:0042597">
    <property type="term" value="C:periplasmic space"/>
    <property type="evidence" value="ECO:0007669"/>
    <property type="project" value="InterPro"/>
</dbReference>
<keyword evidence="1" id="KW-0732">Signal</keyword>
<dbReference type="GO" id="GO:0016829">
    <property type="term" value="F:lyase activity"/>
    <property type="evidence" value="ECO:0007669"/>
    <property type="project" value="UniProtKB-KW"/>
</dbReference>
<dbReference type="AlphaFoldDB" id="A0A6P1W862"/>